<keyword evidence="4 9" id="KW-0547">Nucleotide-binding</keyword>
<dbReference type="SUPFAM" id="SSF52540">
    <property type="entry name" value="P-loop containing nucleoside triphosphate hydrolases"/>
    <property type="match status" value="1"/>
</dbReference>
<dbReference type="GO" id="GO:0000287">
    <property type="term" value="F:magnesium ion binding"/>
    <property type="evidence" value="ECO:0007669"/>
    <property type="project" value="UniProtKB-UniRule"/>
</dbReference>
<proteinExistence type="inferred from homology"/>
<dbReference type="GO" id="GO:0009102">
    <property type="term" value="P:biotin biosynthetic process"/>
    <property type="evidence" value="ECO:0007669"/>
    <property type="project" value="UniProtKB-UniRule"/>
</dbReference>
<keyword evidence="1 9" id="KW-0963">Cytoplasm</keyword>
<keyword evidence="7 9" id="KW-0460">Magnesium</keyword>
<dbReference type="AlphaFoldDB" id="A0A9X3Z5V0"/>
<dbReference type="HAMAP" id="MF_00336">
    <property type="entry name" value="BioD"/>
    <property type="match status" value="1"/>
</dbReference>
<dbReference type="RefSeq" id="WP_274942188.1">
    <property type="nucleotide sequence ID" value="NZ_JANWOI010000001.1"/>
</dbReference>
<feature type="binding site" evidence="9">
    <location>
        <begin position="12"/>
        <end position="17"/>
    </location>
    <ligand>
        <name>ATP</name>
        <dbReference type="ChEBI" id="CHEBI:30616"/>
    </ligand>
</feature>
<dbReference type="Proteomes" id="UP001141619">
    <property type="component" value="Unassembled WGS sequence"/>
</dbReference>
<evidence type="ECO:0000256" key="8">
    <source>
        <dbReference type="ARBA" id="ARBA00047386"/>
    </source>
</evidence>
<keyword evidence="2 9" id="KW-0436">Ligase</keyword>
<feature type="binding site" evidence="9">
    <location>
        <position position="116"/>
    </location>
    <ligand>
        <name>Mg(2+)</name>
        <dbReference type="ChEBI" id="CHEBI:18420"/>
    </ligand>
</feature>
<feature type="binding site" evidence="9">
    <location>
        <position position="16"/>
    </location>
    <ligand>
        <name>Mg(2+)</name>
        <dbReference type="ChEBI" id="CHEBI:18420"/>
    </ligand>
</feature>
<comment type="cofactor">
    <cofactor evidence="9">
        <name>Mg(2+)</name>
        <dbReference type="ChEBI" id="CHEBI:18420"/>
    </cofactor>
</comment>
<keyword evidence="5 9" id="KW-0093">Biotin biosynthesis</keyword>
<dbReference type="EMBL" id="JANWOI010000001">
    <property type="protein sequence ID" value="MDA5192481.1"/>
    <property type="molecule type" value="Genomic_DNA"/>
</dbReference>
<feature type="active site" evidence="9">
    <location>
        <position position="37"/>
    </location>
</feature>
<sequence length="221" mass="23206">MRRYFITATGTEIGKTFVTALLTRQARARGLSVRALKPVLSGYEDGMTESDSHQLLAAQGLDATADNIHAITPWRFRAPLSPDMAAAREGKVIDVAALGAFSKAALVGPENLVLIEGVGGAFVPLDDRHTVADWMMDTGAPALVIAGSYLGTISHSIATVTALQTRGIPVAAIILSASPISPVPLEETAATIRRHLDIPVLILPRLGDDLTGAPDLLTALL</sequence>
<feature type="binding site" evidence="9">
    <location>
        <begin position="204"/>
        <end position="206"/>
    </location>
    <ligand>
        <name>ATP</name>
        <dbReference type="ChEBI" id="CHEBI:30616"/>
    </ligand>
</feature>
<keyword evidence="11" id="KW-1185">Reference proteome</keyword>
<evidence type="ECO:0000256" key="7">
    <source>
        <dbReference type="ARBA" id="ARBA00022842"/>
    </source>
</evidence>
<comment type="caution">
    <text evidence="10">The sequence shown here is derived from an EMBL/GenBank/DDBJ whole genome shotgun (WGS) entry which is preliminary data.</text>
</comment>
<gene>
    <name evidence="9 10" type="primary">bioD</name>
    <name evidence="10" type="ORF">NYP16_00720</name>
</gene>
<keyword evidence="3 9" id="KW-0479">Metal-binding</keyword>
<comment type="subunit">
    <text evidence="9">Homodimer.</text>
</comment>
<reference evidence="10" key="2">
    <citation type="journal article" date="2023" name="Syst. Appl. Microbiol.">
        <title>Govania unica gen. nov., sp. nov., a rare biosphere bacterium that represents a novel family in the class Alphaproteobacteria.</title>
        <authorList>
            <person name="Vandamme P."/>
            <person name="Peeters C."/>
            <person name="Hettiarachchi A."/>
            <person name="Cnockaert M."/>
            <person name="Carlier A."/>
        </authorList>
    </citation>
    <scope>NUCLEOTIDE SEQUENCE</scope>
    <source>
        <strain evidence="10">LMG 31809</strain>
    </source>
</reference>
<dbReference type="CDD" id="cd03109">
    <property type="entry name" value="DTBS"/>
    <property type="match status" value="1"/>
</dbReference>
<comment type="function">
    <text evidence="9">Catalyzes a mechanistically unusual reaction, the ATP-dependent insertion of CO2 between the N7 and N8 nitrogen atoms of 7,8-diaminopelargonic acid (DAPA, also called 7,8-diammoniononanoate) to form a ureido ring.</text>
</comment>
<evidence type="ECO:0000313" key="11">
    <source>
        <dbReference type="Proteomes" id="UP001141619"/>
    </source>
</evidence>
<comment type="subcellular location">
    <subcellularLocation>
        <location evidence="9">Cytoplasm</location>
    </subcellularLocation>
</comment>
<protein>
    <recommendedName>
        <fullName evidence="9">ATP-dependent dethiobiotin synthetase BioD</fullName>
        <ecNumber evidence="9">6.3.3.3</ecNumber>
    </recommendedName>
    <alternativeName>
        <fullName evidence="9">DTB synthetase</fullName>
        <shortName evidence="9">DTBS</shortName>
    </alternativeName>
    <alternativeName>
        <fullName evidence="9">Dethiobiotin synthase</fullName>
    </alternativeName>
</protein>
<evidence type="ECO:0000256" key="5">
    <source>
        <dbReference type="ARBA" id="ARBA00022756"/>
    </source>
</evidence>
<name>A0A9X3Z5V0_9PROT</name>
<keyword evidence="6 9" id="KW-0067">ATP-binding</keyword>
<organism evidence="10 11">
    <name type="scientific">Govanella unica</name>
    <dbReference type="NCBI Taxonomy" id="2975056"/>
    <lineage>
        <taxon>Bacteria</taxon>
        <taxon>Pseudomonadati</taxon>
        <taxon>Pseudomonadota</taxon>
        <taxon>Alphaproteobacteria</taxon>
        <taxon>Emcibacterales</taxon>
        <taxon>Govanellaceae</taxon>
        <taxon>Govanella</taxon>
    </lineage>
</organism>
<evidence type="ECO:0000313" key="10">
    <source>
        <dbReference type="EMBL" id="MDA5192481.1"/>
    </source>
</evidence>
<dbReference type="EC" id="6.3.3.3" evidence="9"/>
<feature type="binding site" evidence="9">
    <location>
        <position position="51"/>
    </location>
    <ligand>
        <name>ATP</name>
        <dbReference type="ChEBI" id="CHEBI:30616"/>
    </ligand>
</feature>
<evidence type="ECO:0000256" key="6">
    <source>
        <dbReference type="ARBA" id="ARBA00022840"/>
    </source>
</evidence>
<dbReference type="Gene3D" id="3.40.50.300">
    <property type="entry name" value="P-loop containing nucleotide triphosphate hydrolases"/>
    <property type="match status" value="1"/>
</dbReference>
<comment type="catalytic activity">
    <reaction evidence="9">
        <text>(7R,8S)-7,8-diammoniononanoate + CO2 + ATP = (4R,5S)-dethiobiotin + ADP + phosphate + 3 H(+)</text>
        <dbReference type="Rhea" id="RHEA:15805"/>
        <dbReference type="ChEBI" id="CHEBI:15378"/>
        <dbReference type="ChEBI" id="CHEBI:16526"/>
        <dbReference type="ChEBI" id="CHEBI:30616"/>
        <dbReference type="ChEBI" id="CHEBI:43474"/>
        <dbReference type="ChEBI" id="CHEBI:149469"/>
        <dbReference type="ChEBI" id="CHEBI:149473"/>
        <dbReference type="ChEBI" id="CHEBI:456216"/>
        <dbReference type="EC" id="6.3.3.3"/>
    </reaction>
</comment>
<dbReference type="InterPro" id="IPR027417">
    <property type="entry name" value="P-loop_NTPase"/>
</dbReference>
<evidence type="ECO:0000256" key="3">
    <source>
        <dbReference type="ARBA" id="ARBA00022723"/>
    </source>
</evidence>
<comment type="catalytic activity">
    <reaction evidence="8">
        <text>(7R,8S)-8-amino-7-(carboxyamino)nonanoate + ATP = (4R,5S)-dethiobiotin + ADP + phosphate + H(+)</text>
        <dbReference type="Rhea" id="RHEA:63684"/>
        <dbReference type="ChEBI" id="CHEBI:15378"/>
        <dbReference type="ChEBI" id="CHEBI:30616"/>
        <dbReference type="ChEBI" id="CHEBI:43474"/>
        <dbReference type="ChEBI" id="CHEBI:149470"/>
        <dbReference type="ChEBI" id="CHEBI:149473"/>
        <dbReference type="ChEBI" id="CHEBI:456216"/>
    </reaction>
</comment>
<comment type="pathway">
    <text evidence="9">Cofactor biosynthesis; biotin biosynthesis; biotin from 7,8-diaminononanoate: step 1/2.</text>
</comment>
<dbReference type="GO" id="GO:0004141">
    <property type="term" value="F:dethiobiotin synthase activity"/>
    <property type="evidence" value="ECO:0007669"/>
    <property type="project" value="UniProtKB-UniRule"/>
</dbReference>
<dbReference type="NCBIfam" id="TIGR00347">
    <property type="entry name" value="bioD"/>
    <property type="match status" value="1"/>
</dbReference>
<accession>A0A9X3Z5V0</accession>
<evidence type="ECO:0000256" key="1">
    <source>
        <dbReference type="ARBA" id="ARBA00022490"/>
    </source>
</evidence>
<feature type="binding site" evidence="9">
    <location>
        <begin position="116"/>
        <end position="119"/>
    </location>
    <ligand>
        <name>ATP</name>
        <dbReference type="ChEBI" id="CHEBI:30616"/>
    </ligand>
</feature>
<feature type="binding site" evidence="9">
    <location>
        <position position="51"/>
    </location>
    <ligand>
        <name>Mg(2+)</name>
        <dbReference type="ChEBI" id="CHEBI:18420"/>
    </ligand>
</feature>
<dbReference type="InterPro" id="IPR004472">
    <property type="entry name" value="DTB_synth_BioD"/>
</dbReference>
<dbReference type="Pfam" id="PF13500">
    <property type="entry name" value="AAA_26"/>
    <property type="match status" value="1"/>
</dbReference>
<evidence type="ECO:0000256" key="4">
    <source>
        <dbReference type="ARBA" id="ARBA00022741"/>
    </source>
</evidence>
<feature type="binding site" evidence="9">
    <location>
        <position position="41"/>
    </location>
    <ligand>
        <name>substrate</name>
    </ligand>
</feature>
<reference evidence="10" key="1">
    <citation type="submission" date="2022-08" db="EMBL/GenBank/DDBJ databases">
        <authorList>
            <person name="Vandamme P."/>
            <person name="Hettiarachchi A."/>
            <person name="Peeters C."/>
            <person name="Cnockaert M."/>
            <person name="Carlier A."/>
        </authorList>
    </citation>
    <scope>NUCLEOTIDE SEQUENCE</scope>
    <source>
        <strain evidence="10">LMG 31809</strain>
    </source>
</reference>
<dbReference type="PIRSF" id="PIRSF006755">
    <property type="entry name" value="DTB_synth"/>
    <property type="match status" value="1"/>
</dbReference>
<comment type="caution">
    <text evidence="9">Lacks conserved residue(s) required for the propagation of feature annotation.</text>
</comment>
<evidence type="ECO:0000256" key="2">
    <source>
        <dbReference type="ARBA" id="ARBA00022598"/>
    </source>
</evidence>
<evidence type="ECO:0000256" key="9">
    <source>
        <dbReference type="HAMAP-Rule" id="MF_00336"/>
    </source>
</evidence>
<dbReference type="GO" id="GO:0005829">
    <property type="term" value="C:cytosol"/>
    <property type="evidence" value="ECO:0007669"/>
    <property type="project" value="TreeGrafter"/>
</dbReference>
<comment type="similarity">
    <text evidence="9">Belongs to the dethiobiotin synthetase family.</text>
</comment>
<dbReference type="GO" id="GO:0005524">
    <property type="term" value="F:ATP binding"/>
    <property type="evidence" value="ECO:0007669"/>
    <property type="project" value="UniProtKB-UniRule"/>
</dbReference>
<dbReference type="PANTHER" id="PTHR43210">
    <property type="entry name" value="DETHIOBIOTIN SYNTHETASE"/>
    <property type="match status" value="1"/>
</dbReference>
<dbReference type="PANTHER" id="PTHR43210:SF2">
    <property type="entry name" value="ATP-DEPENDENT DETHIOBIOTIN SYNTHETASE BIOD 2"/>
    <property type="match status" value="1"/>
</dbReference>